<feature type="compositionally biased region" description="Basic and acidic residues" evidence="1">
    <location>
        <begin position="95"/>
        <end position="108"/>
    </location>
</feature>
<feature type="region of interest" description="Disordered" evidence="1">
    <location>
        <begin position="38"/>
        <end position="114"/>
    </location>
</feature>
<proteinExistence type="predicted"/>
<dbReference type="AlphaFoldDB" id="A0ABD0KCC7"/>
<evidence type="ECO:0000256" key="1">
    <source>
        <dbReference type="SAM" id="MobiDB-lite"/>
    </source>
</evidence>
<reference evidence="2 3" key="1">
    <citation type="journal article" date="2023" name="Sci. Data">
        <title>Genome assembly of the Korean intertidal mud-creeper Batillaria attramentaria.</title>
        <authorList>
            <person name="Patra A.K."/>
            <person name="Ho P.T."/>
            <person name="Jun S."/>
            <person name="Lee S.J."/>
            <person name="Kim Y."/>
            <person name="Won Y.J."/>
        </authorList>
    </citation>
    <scope>NUCLEOTIDE SEQUENCE [LARGE SCALE GENOMIC DNA]</scope>
    <source>
        <strain evidence="2">Wonlab-2016</strain>
    </source>
</reference>
<protein>
    <submittedName>
        <fullName evidence="2">Uncharacterized protein</fullName>
    </submittedName>
</protein>
<evidence type="ECO:0000313" key="3">
    <source>
        <dbReference type="Proteomes" id="UP001519460"/>
    </source>
</evidence>
<sequence length="114" mass="12780">MDDPRADDAWSRRERIYVKALADGKVMRINRLADLQLLPPVTDSSTPINPRQRRKQKAAARQQAMDHDPPSPGDHQLSSSYRDRLVGDGSARQACDNDHNGNDNDHNTVPKKVA</sequence>
<dbReference type="Proteomes" id="UP001519460">
    <property type="component" value="Unassembled WGS sequence"/>
</dbReference>
<accession>A0ABD0KCC7</accession>
<comment type="caution">
    <text evidence="2">The sequence shown here is derived from an EMBL/GenBank/DDBJ whole genome shotgun (WGS) entry which is preliminary data.</text>
</comment>
<keyword evidence="3" id="KW-1185">Reference proteome</keyword>
<evidence type="ECO:0000313" key="2">
    <source>
        <dbReference type="EMBL" id="KAK7484743.1"/>
    </source>
</evidence>
<organism evidence="2 3">
    <name type="scientific">Batillaria attramentaria</name>
    <dbReference type="NCBI Taxonomy" id="370345"/>
    <lineage>
        <taxon>Eukaryota</taxon>
        <taxon>Metazoa</taxon>
        <taxon>Spiralia</taxon>
        <taxon>Lophotrochozoa</taxon>
        <taxon>Mollusca</taxon>
        <taxon>Gastropoda</taxon>
        <taxon>Caenogastropoda</taxon>
        <taxon>Sorbeoconcha</taxon>
        <taxon>Cerithioidea</taxon>
        <taxon>Batillariidae</taxon>
        <taxon>Batillaria</taxon>
    </lineage>
</organism>
<name>A0ABD0KCC7_9CAEN</name>
<gene>
    <name evidence="2" type="ORF">BaRGS_00024028</name>
</gene>
<dbReference type="EMBL" id="JACVVK020000205">
    <property type="protein sequence ID" value="KAK7484743.1"/>
    <property type="molecule type" value="Genomic_DNA"/>
</dbReference>